<comment type="similarity">
    <text evidence="2">Belongs to the ferlin family.</text>
</comment>
<dbReference type="PRINTS" id="PR00360">
    <property type="entry name" value="C2DOMAIN"/>
</dbReference>
<feature type="region of interest" description="Disordered" evidence="9">
    <location>
        <begin position="1439"/>
        <end position="1458"/>
    </location>
</feature>
<feature type="compositionally biased region" description="Polar residues" evidence="9">
    <location>
        <begin position="746"/>
        <end position="756"/>
    </location>
</feature>
<evidence type="ECO:0000313" key="13">
    <source>
        <dbReference type="Proteomes" id="UP000827092"/>
    </source>
</evidence>
<comment type="subcellular location">
    <subcellularLocation>
        <location evidence="1">Membrane</location>
        <topology evidence="1">Single-pass membrane protein</topology>
    </subcellularLocation>
</comment>
<dbReference type="Pfam" id="PF22901">
    <property type="entry name" value="dsrm_Ferlin"/>
    <property type="match status" value="1"/>
</dbReference>
<feature type="compositionally biased region" description="Low complexity" evidence="9">
    <location>
        <begin position="163"/>
        <end position="173"/>
    </location>
</feature>
<evidence type="ECO:0000256" key="10">
    <source>
        <dbReference type="SAM" id="Phobius"/>
    </source>
</evidence>
<dbReference type="InterPro" id="IPR035892">
    <property type="entry name" value="C2_domain_sf"/>
</dbReference>
<dbReference type="FunFam" id="2.60.40.150:FF:000009">
    <property type="entry name" value="dysferlin isoform X2"/>
    <property type="match status" value="1"/>
</dbReference>
<feature type="domain" description="C2" evidence="11">
    <location>
        <begin position="1009"/>
        <end position="1141"/>
    </location>
</feature>
<evidence type="ECO:0000313" key="12">
    <source>
        <dbReference type="EMBL" id="KAG8190920.1"/>
    </source>
</evidence>
<dbReference type="SMART" id="SM01202">
    <property type="entry name" value="FerI"/>
    <property type="match status" value="1"/>
</dbReference>
<dbReference type="InterPro" id="IPR012561">
    <property type="entry name" value="Ferlin_B-domain"/>
</dbReference>
<keyword evidence="5" id="KW-0677">Repeat</keyword>
<dbReference type="CDD" id="cd04037">
    <property type="entry name" value="C2E_Ferlin"/>
    <property type="match status" value="1"/>
</dbReference>
<dbReference type="SMART" id="SM01201">
    <property type="entry name" value="FerB"/>
    <property type="match status" value="1"/>
</dbReference>
<feature type="domain" description="C2" evidence="11">
    <location>
        <begin position="279"/>
        <end position="402"/>
    </location>
</feature>
<dbReference type="EMBL" id="JAFNEN010000171">
    <property type="protein sequence ID" value="KAG8190920.1"/>
    <property type="molecule type" value="Genomic_DNA"/>
</dbReference>
<dbReference type="GO" id="GO:0046872">
    <property type="term" value="F:metal ion binding"/>
    <property type="evidence" value="ECO:0007669"/>
    <property type="project" value="UniProtKB-KW"/>
</dbReference>
<protein>
    <recommendedName>
        <fullName evidence="11">C2 domain-containing protein</fullName>
    </recommendedName>
</protein>
<feature type="transmembrane region" description="Helical" evidence="10">
    <location>
        <begin position="2035"/>
        <end position="2055"/>
    </location>
</feature>
<dbReference type="InterPro" id="IPR000008">
    <property type="entry name" value="C2_dom"/>
</dbReference>
<gene>
    <name evidence="12" type="ORF">JTE90_014400</name>
</gene>
<evidence type="ECO:0000256" key="4">
    <source>
        <dbReference type="ARBA" id="ARBA00022723"/>
    </source>
</evidence>
<reference evidence="12 13" key="1">
    <citation type="journal article" date="2022" name="Nat. Ecol. Evol.">
        <title>A masculinizing supergene underlies an exaggerated male reproductive morph in a spider.</title>
        <authorList>
            <person name="Hendrickx F."/>
            <person name="De Corte Z."/>
            <person name="Sonet G."/>
            <person name="Van Belleghem S.M."/>
            <person name="Kostlbacher S."/>
            <person name="Vangestel C."/>
        </authorList>
    </citation>
    <scope>NUCLEOTIDE SEQUENCE [LARGE SCALE GENOMIC DNA]</scope>
    <source>
        <strain evidence="12">W744_W776</strain>
    </source>
</reference>
<evidence type="ECO:0000256" key="9">
    <source>
        <dbReference type="SAM" id="MobiDB-lite"/>
    </source>
</evidence>
<evidence type="ECO:0000256" key="8">
    <source>
        <dbReference type="ARBA" id="ARBA00023136"/>
    </source>
</evidence>
<keyword evidence="13" id="KW-1185">Reference proteome</keyword>
<proteinExistence type="inferred from homology"/>
<dbReference type="Pfam" id="PF08151">
    <property type="entry name" value="FerI"/>
    <property type="match status" value="1"/>
</dbReference>
<feature type="domain" description="C2" evidence="11">
    <location>
        <begin position="1186"/>
        <end position="1309"/>
    </location>
</feature>
<dbReference type="FunFam" id="2.60.40.150:FF:000034">
    <property type="entry name" value="otoferlin isoform X2"/>
    <property type="match status" value="1"/>
</dbReference>
<evidence type="ECO:0000256" key="3">
    <source>
        <dbReference type="ARBA" id="ARBA00022692"/>
    </source>
</evidence>
<feature type="domain" description="C2" evidence="11">
    <location>
        <begin position="440"/>
        <end position="575"/>
    </location>
</feature>
<feature type="domain" description="C2" evidence="11">
    <location>
        <begin position="1788"/>
        <end position="1936"/>
    </location>
</feature>
<dbReference type="Proteomes" id="UP000827092">
    <property type="component" value="Unassembled WGS sequence"/>
</dbReference>
<dbReference type="FunFam" id="2.60.40.150:FF:000138">
    <property type="entry name" value="Fer-1-like family member 6"/>
    <property type="match status" value="1"/>
</dbReference>
<feature type="compositionally biased region" description="Basic and acidic residues" evidence="9">
    <location>
        <begin position="205"/>
        <end position="219"/>
    </location>
</feature>
<dbReference type="CDD" id="cd04011">
    <property type="entry name" value="C2B_Ferlin"/>
    <property type="match status" value="1"/>
</dbReference>
<dbReference type="GO" id="GO:0016020">
    <property type="term" value="C:membrane"/>
    <property type="evidence" value="ECO:0007669"/>
    <property type="project" value="UniProtKB-SubCell"/>
</dbReference>
<evidence type="ECO:0000256" key="1">
    <source>
        <dbReference type="ARBA" id="ARBA00004167"/>
    </source>
</evidence>
<dbReference type="Pfam" id="PF16165">
    <property type="entry name" value="Ferlin_C"/>
    <property type="match status" value="1"/>
</dbReference>
<dbReference type="InterPro" id="IPR037720">
    <property type="entry name" value="C2B_Ferlin"/>
</dbReference>
<dbReference type="CDD" id="cd08374">
    <property type="entry name" value="C2F_Ferlin"/>
    <property type="match status" value="1"/>
</dbReference>
<keyword evidence="6" id="KW-0106">Calcium</keyword>
<dbReference type="Gene3D" id="2.60.40.150">
    <property type="entry name" value="C2 domain"/>
    <property type="match status" value="6"/>
</dbReference>
<keyword evidence="8 10" id="KW-0472">Membrane</keyword>
<evidence type="ECO:0000256" key="2">
    <source>
        <dbReference type="ARBA" id="ARBA00007561"/>
    </source>
</evidence>
<dbReference type="InterPro" id="IPR037723">
    <property type="entry name" value="C2D_Ferlin"/>
</dbReference>
<evidence type="ECO:0000256" key="7">
    <source>
        <dbReference type="ARBA" id="ARBA00022989"/>
    </source>
</evidence>
<dbReference type="InterPro" id="IPR037722">
    <property type="entry name" value="C2C_Ferlin"/>
</dbReference>
<keyword evidence="4" id="KW-0479">Metal-binding</keyword>
<dbReference type="CDD" id="cd04017">
    <property type="entry name" value="C2D_Ferlin"/>
    <property type="match status" value="1"/>
</dbReference>
<feature type="region of interest" description="Disordered" evidence="9">
    <location>
        <begin position="1351"/>
        <end position="1377"/>
    </location>
</feature>
<evidence type="ECO:0000256" key="6">
    <source>
        <dbReference type="ARBA" id="ARBA00022837"/>
    </source>
</evidence>
<dbReference type="InterPro" id="IPR055072">
    <property type="entry name" value="Ferlin_DSRM"/>
</dbReference>
<dbReference type="FunFam" id="2.60.40.150:FF:000026">
    <property type="entry name" value="dysferlin isoform X2"/>
    <property type="match status" value="1"/>
</dbReference>
<dbReference type="InterPro" id="IPR032362">
    <property type="entry name" value="Ferlin_C"/>
</dbReference>
<feature type="domain" description="C2" evidence="11">
    <location>
        <begin position="1547"/>
        <end position="1668"/>
    </location>
</feature>
<evidence type="ECO:0000256" key="5">
    <source>
        <dbReference type="ARBA" id="ARBA00022737"/>
    </source>
</evidence>
<dbReference type="GO" id="GO:0007009">
    <property type="term" value="P:plasma membrane organization"/>
    <property type="evidence" value="ECO:0007669"/>
    <property type="project" value="TreeGrafter"/>
</dbReference>
<organism evidence="12 13">
    <name type="scientific">Oedothorax gibbosus</name>
    <dbReference type="NCBI Taxonomy" id="931172"/>
    <lineage>
        <taxon>Eukaryota</taxon>
        <taxon>Metazoa</taxon>
        <taxon>Ecdysozoa</taxon>
        <taxon>Arthropoda</taxon>
        <taxon>Chelicerata</taxon>
        <taxon>Arachnida</taxon>
        <taxon>Araneae</taxon>
        <taxon>Araneomorphae</taxon>
        <taxon>Entelegynae</taxon>
        <taxon>Araneoidea</taxon>
        <taxon>Linyphiidae</taxon>
        <taxon>Erigoninae</taxon>
        <taxon>Oedothorax</taxon>
    </lineage>
</organism>
<feature type="region of interest" description="Disordered" evidence="9">
    <location>
        <begin position="1397"/>
        <end position="1424"/>
    </location>
</feature>
<feature type="compositionally biased region" description="Polar residues" evidence="9">
    <location>
        <begin position="1441"/>
        <end position="1458"/>
    </location>
</feature>
<feature type="region of interest" description="Disordered" evidence="9">
    <location>
        <begin position="718"/>
        <end position="756"/>
    </location>
</feature>
<comment type="caution">
    <text evidence="12">The sequence shown here is derived from an EMBL/GenBank/DDBJ whole genome shotgun (WGS) entry which is preliminary data.</text>
</comment>
<dbReference type="InterPro" id="IPR037724">
    <property type="entry name" value="C2E_Ferlin"/>
</dbReference>
<accession>A0AAV6V2N9</accession>
<name>A0AAV6V2N9_9ARAC</name>
<keyword evidence="3 10" id="KW-0812">Transmembrane</keyword>
<evidence type="ECO:0000259" key="11">
    <source>
        <dbReference type="PROSITE" id="PS50004"/>
    </source>
</evidence>
<dbReference type="FunFam" id="2.60.40.150:FF:000054">
    <property type="entry name" value="otoferlin isoform X2"/>
    <property type="match status" value="1"/>
</dbReference>
<feature type="region of interest" description="Disordered" evidence="9">
    <location>
        <begin position="146"/>
        <end position="219"/>
    </location>
</feature>
<dbReference type="InterPro" id="IPR012968">
    <property type="entry name" value="FerIin_dom"/>
</dbReference>
<sequence>MPERMRCNFSVSRVTQAVENTNGDVIFNEDMEWPVGSPVQSHEVLEILLLNYNRYFSNKIVGSYGLVLQKLIEDGQLRVSDSLVDVNNMPTEIILLFDVTYNAPDGSVGEWNPSSMLQGEGYEDDHQALIVIEHNIANLERSINSRQQMHQHHSTDQQRLRRSSASQQSLVSHRSPERKRGVTTTRSVPTTMRSLASMMKLGKQRPREPPEEDERKSLKDCEQLEYGSTQTLNMRGCDLVFGNVSSDEEDRMLRPYDECSSDNAAPYSINTPVVLKKWAAAARRKSEQESPSRLKAQDFQVCVTIIEARHLAGLNMDPVVCVQVGDQKKYTSVKESTNCPYYNEYFVFDFHMAPMIFFDKIISLTVLHSRNFIRSGKVIGAFKLDVGTVFNQNDHQFYHKWALLTDNDDISAGPKGYLKCDISVAGKGDNVKPPPKSEKDEDDIEANLLLPEGVPAERQHARFIVKIFKADGLPRMNAGIVANVKKAFTGEARDLVDPYVQVSFAGLTGKTSVRKGTCCPTWNEQIVFTEMFPPLCQRIKIQLRDNDPVNDAVIGTHFVQLSKIANEGEKGFLPTFGPSYIYLYGSPRDYSLFDEHTPLNDGLGEGVMYRGRILMAVRTEILDTLDASPADVEVEPTNPVSEGSFGRNDEFFLFGCILEATMIDRKVGEKPIYFEVTLGNAGNMLDYKGTRESTEILNSAVYHSLNFSGNAGNMLDYKGTSRGDEDEMDSGSDSGDGSFCGETSPPVHSTTLPQKPTSRDRQYYYIQYEDNKPCIWVRSIWQDHRRRMYNSNVLAKIGDKLEEGLTDVQEMIRLEKPNADRRLRGVLEELGTGCNRFLTILKGAGGSASTKTKLDKERTKLCQRELDHIATISRTMKPLVTKNTIKEKLRTAQGFLKKLRDLTEDPQNVLPDVFVWMISGGKRVAYQRISSRELTFSIVEEESGKNCGKVQTLFLKLPGKKASGPGGWAIQAKLQMYMWLGLTKHKKNFLKGLPKGYESSIEIKNSEKLQSAPPSFIKYSEKQTFELRCHMYQARSLIGSDSSGLSDPFARVCFSDQSQTTQVIDETLSPTWDEMLLFNDVVVYGSKEDIREDPPVIVVEIFDQDKVGKSEFIGRTIARPHVKFSDEPYCKPEFPPTLEWYDLFRGSEQAGELLATFELLQMSVSEEKGAFPDLPRPKENVWRPDKGPILPVPAIIKPTLSKYRIEVLFWGVRELKRVHLMTVDRPRVDVECAGHILQSSIILNYKKNPNFSTPVKHFDVELPDQEMYCPPLTIRVMDCRSFGRFTLVGTHVINSLQKYVFRPMSKKENNVSRYSSNQMLMVQTDEVIIDIDGSSAVVPKETLIILDFGGGKQNKDQKMDANKKKNRPTEEETYDDDEENKDWWTRYFASHEAMIKEKNRSTTDSVSSLDAGGTRSDEDSEELSLKDVRKVEKEIQRLETQHQPTAQPQKRTLKGTSTAVRLAQRLSPKSHRKNMTEESLIKIYPCELENVIEFGGFLEWLHSFELFRGKRTGDELEDQNRIVGVFKGSLKVYKTPLPKDVQDPYLHIADPQLGLFQGLPSNEPIHVLVRIYVVKATDLHPADMNGKADPYIVINLGNKKTNDKENYISKQLNPVFGKCFEFEATFPQDSLLTVQIYDWDLLGSDDLIGETKIDLENRFYSRHRPTCGLAQKYETSGPNQWRDPLKPSQILAKLCKDLKLDGPYIMHNRIRIGGKAFTFQTDGDLDEEKLNEEHMALAVLHRWHEVPKAEYSMVPEHVETRPLYHPDKPGIEQGKLEMWVDMFAMDMPLPKPPTDISPRKPNSYELRVIIWNTDDVVLEDDAFFTGEKMSDIYVKGWLKGQEDTQCTDIHYRSLTGEGNFNWRFVYPFDYLPAEEKIVISRKESLFSWDETECKIPARLELQVWDADHFSADDFLGAITLDLNRFPRGARSAKLCTLNMLKTDGSVPQVSLFKQRRIKGWWPFFIKKDNDEMELTGKVEAELQLLSKEEAEKNPAGLGRNEPDPLDKPHRPDSTFIWFLNPLKSIRYIIWHNYKWVILKTLLFAALVLIILLFVYSFPGYTMKRILGA</sequence>
<feature type="compositionally biased region" description="Basic and acidic residues" evidence="9">
    <location>
        <begin position="1353"/>
        <end position="1370"/>
    </location>
</feature>
<dbReference type="InterPro" id="IPR037725">
    <property type="entry name" value="C2F_Ferlin"/>
</dbReference>
<keyword evidence="7 10" id="KW-1133">Transmembrane helix</keyword>
<dbReference type="SMART" id="SM00239">
    <property type="entry name" value="C2"/>
    <property type="match status" value="6"/>
</dbReference>
<dbReference type="PANTHER" id="PTHR12546">
    <property type="entry name" value="FER-1-LIKE"/>
    <property type="match status" value="1"/>
</dbReference>
<dbReference type="PANTHER" id="PTHR12546:SF60">
    <property type="entry name" value="MISFIRE, ISOFORM F"/>
    <property type="match status" value="1"/>
</dbReference>
<dbReference type="Pfam" id="PF00168">
    <property type="entry name" value="C2"/>
    <property type="match status" value="7"/>
</dbReference>
<dbReference type="SUPFAM" id="SSF49562">
    <property type="entry name" value="C2 domain (Calcium/lipid-binding domain, CaLB)"/>
    <property type="match status" value="7"/>
</dbReference>
<dbReference type="CDD" id="cd04018">
    <property type="entry name" value="C2C_Ferlin"/>
    <property type="match status" value="1"/>
</dbReference>
<dbReference type="PROSITE" id="PS50004">
    <property type="entry name" value="C2"/>
    <property type="match status" value="6"/>
</dbReference>
<dbReference type="Pfam" id="PF08150">
    <property type="entry name" value="FerB"/>
    <property type="match status" value="1"/>
</dbReference>
<feature type="compositionally biased region" description="Polar residues" evidence="9">
    <location>
        <begin position="182"/>
        <end position="194"/>
    </location>
</feature>
<feature type="compositionally biased region" description="Low complexity" evidence="9">
    <location>
        <begin position="731"/>
        <end position="742"/>
    </location>
</feature>
<dbReference type="InterPro" id="IPR037721">
    <property type="entry name" value="Ferlin"/>
</dbReference>